<protein>
    <submittedName>
        <fullName evidence="1">Uncharacterized protein</fullName>
    </submittedName>
</protein>
<proteinExistence type="predicted"/>
<name>A0A0A8ZXC8_ARUDO</name>
<accession>A0A0A8ZXC8</accession>
<evidence type="ECO:0000313" key="1">
    <source>
        <dbReference type="EMBL" id="JAD44014.1"/>
    </source>
</evidence>
<sequence>MNSSKFHARTYNLFSHATNQLVTALQGIGSPQNEEYVCKEHASHSHVPCPILPKMVCMESLNMSTKDFQGADSDAQNQNVVAAN</sequence>
<organism evidence="1">
    <name type="scientific">Arundo donax</name>
    <name type="common">Giant reed</name>
    <name type="synonym">Donax arundinaceus</name>
    <dbReference type="NCBI Taxonomy" id="35708"/>
    <lineage>
        <taxon>Eukaryota</taxon>
        <taxon>Viridiplantae</taxon>
        <taxon>Streptophyta</taxon>
        <taxon>Embryophyta</taxon>
        <taxon>Tracheophyta</taxon>
        <taxon>Spermatophyta</taxon>
        <taxon>Magnoliopsida</taxon>
        <taxon>Liliopsida</taxon>
        <taxon>Poales</taxon>
        <taxon>Poaceae</taxon>
        <taxon>PACMAD clade</taxon>
        <taxon>Arundinoideae</taxon>
        <taxon>Arundineae</taxon>
        <taxon>Arundo</taxon>
    </lineage>
</organism>
<reference evidence="1" key="2">
    <citation type="journal article" date="2015" name="Data Brief">
        <title>Shoot transcriptome of the giant reed, Arundo donax.</title>
        <authorList>
            <person name="Barrero R.A."/>
            <person name="Guerrero F.D."/>
            <person name="Moolhuijzen P."/>
            <person name="Goolsby J.A."/>
            <person name="Tidwell J."/>
            <person name="Bellgard S.E."/>
            <person name="Bellgard M.I."/>
        </authorList>
    </citation>
    <scope>NUCLEOTIDE SEQUENCE</scope>
    <source>
        <tissue evidence="1">Shoot tissue taken approximately 20 cm above the soil surface</tissue>
    </source>
</reference>
<dbReference type="EMBL" id="GBRH01253881">
    <property type="protein sequence ID" value="JAD44014.1"/>
    <property type="molecule type" value="Transcribed_RNA"/>
</dbReference>
<reference evidence="1" key="1">
    <citation type="submission" date="2014-09" db="EMBL/GenBank/DDBJ databases">
        <authorList>
            <person name="Magalhaes I.L.F."/>
            <person name="Oliveira U."/>
            <person name="Santos F.R."/>
            <person name="Vidigal T.H.D.A."/>
            <person name="Brescovit A.D."/>
            <person name="Santos A.J."/>
        </authorList>
    </citation>
    <scope>NUCLEOTIDE SEQUENCE</scope>
    <source>
        <tissue evidence="1">Shoot tissue taken approximately 20 cm above the soil surface</tissue>
    </source>
</reference>
<dbReference type="AlphaFoldDB" id="A0A0A8ZXC8"/>